<dbReference type="Proteomes" id="UP000265140">
    <property type="component" value="Chromosome 25"/>
</dbReference>
<accession>A0A6Q2XXV6</accession>
<dbReference type="GeneID" id="105029331"/>
<feature type="transmembrane region" description="Helical" evidence="1">
    <location>
        <begin position="241"/>
        <end position="261"/>
    </location>
</feature>
<evidence type="ECO:0000313" key="3">
    <source>
        <dbReference type="Proteomes" id="UP000265140"/>
    </source>
</evidence>
<dbReference type="OMA" id="DVISWEY"/>
<keyword evidence="1" id="KW-1133">Transmembrane helix</keyword>
<dbReference type="AlphaFoldDB" id="A0A6Q2XXV6"/>
<reference evidence="2" key="3">
    <citation type="submission" date="2025-08" db="UniProtKB">
        <authorList>
            <consortium name="Ensembl"/>
        </authorList>
    </citation>
    <scope>IDENTIFICATION</scope>
</reference>
<reference evidence="2" key="2">
    <citation type="submission" date="2020-02" db="EMBL/GenBank/DDBJ databases">
        <title>Esox lucius (northern pike) genome, fEsoLuc1, primary haplotype.</title>
        <authorList>
            <person name="Myers G."/>
            <person name="Karagic N."/>
            <person name="Meyer A."/>
            <person name="Pippel M."/>
            <person name="Reichard M."/>
            <person name="Winkler S."/>
            <person name="Tracey A."/>
            <person name="Sims Y."/>
            <person name="Howe K."/>
            <person name="Rhie A."/>
            <person name="Formenti G."/>
            <person name="Durbin R."/>
            <person name="Fedrigo O."/>
            <person name="Jarvis E.D."/>
        </authorList>
    </citation>
    <scope>NUCLEOTIDE SEQUENCE [LARGE SCALE GENOMIC DNA]</scope>
</reference>
<evidence type="ECO:0000256" key="1">
    <source>
        <dbReference type="SAM" id="Phobius"/>
    </source>
</evidence>
<keyword evidence="1" id="KW-0812">Transmembrane</keyword>
<dbReference type="RefSeq" id="XP_010900945.2">
    <property type="nucleotide sequence ID" value="XM_010902643.2"/>
</dbReference>
<dbReference type="InParanoid" id="A0A6Q2XXV6"/>
<sequence length="264" mass="30485">MVRPVVINGGQLRTLDDLYRSGFGRPLPRHGLMLLFWFANECVNFDDHNNTWVRCQPEKGDFGFHHFGNFEEILPVLVRDGREKYFEVGNLNTENYPEANDLQPYVRRYYELAPGNYRQSNKDRIIIKLNQRKVKATYVTEHKDGNRGDFDPEHTHLVSPDLIRDIQELELKEFLELTGYMGPTLRNRLLRALKAISDIPSQPSGHSGSERDTWDLELGQSGSQMEELQRNKCTRSCKICGFLVALLVVLLVIIFTVLSYLGKL</sequence>
<keyword evidence="1" id="KW-0472">Membrane</keyword>
<reference evidence="3" key="1">
    <citation type="journal article" date="2014" name="PLoS ONE">
        <title>The genome and linkage map of the northern pike (Esox lucius): conserved synteny revealed between the salmonid sister group and the Neoteleostei.</title>
        <authorList>
            <person name="Rondeau E.B."/>
            <person name="Minkley D.R."/>
            <person name="Leong J.S."/>
            <person name="Messmer A.M."/>
            <person name="Jantzen J.R."/>
            <person name="von Schalburg K.R."/>
            <person name="Lemon C."/>
            <person name="Bird N.H."/>
            <person name="Koop B.F."/>
        </authorList>
    </citation>
    <scope>NUCLEOTIDE SEQUENCE</scope>
</reference>
<name>A0A6Q2XXV6_ESOLU</name>
<keyword evidence="3" id="KW-1185">Reference proteome</keyword>
<dbReference type="Ensembl" id="ENSELUT00000044525.2">
    <property type="protein sequence ID" value="ENSELUP00000057951.2"/>
    <property type="gene ID" value="ENSELUG00000031289.2"/>
</dbReference>
<dbReference type="OrthoDB" id="8961033at2759"/>
<dbReference type="KEGG" id="els:105029331"/>
<dbReference type="PANTHER" id="PTHR38706:SF2">
    <property type="match status" value="1"/>
</dbReference>
<organism evidence="2 3">
    <name type="scientific">Esox lucius</name>
    <name type="common">Northern pike</name>
    <dbReference type="NCBI Taxonomy" id="8010"/>
    <lineage>
        <taxon>Eukaryota</taxon>
        <taxon>Metazoa</taxon>
        <taxon>Chordata</taxon>
        <taxon>Craniata</taxon>
        <taxon>Vertebrata</taxon>
        <taxon>Euteleostomi</taxon>
        <taxon>Actinopterygii</taxon>
        <taxon>Neopterygii</taxon>
        <taxon>Teleostei</taxon>
        <taxon>Protacanthopterygii</taxon>
        <taxon>Esociformes</taxon>
        <taxon>Esocidae</taxon>
        <taxon>Esox</taxon>
    </lineage>
</organism>
<evidence type="ECO:0000313" key="2">
    <source>
        <dbReference type="Ensembl" id="ENSELUP00000057951.2"/>
    </source>
</evidence>
<dbReference type="GeneTree" id="ENSGT00730000111690"/>
<reference evidence="2" key="4">
    <citation type="submission" date="2025-09" db="UniProtKB">
        <authorList>
            <consortium name="Ensembl"/>
        </authorList>
    </citation>
    <scope>IDENTIFICATION</scope>
</reference>
<proteinExistence type="predicted"/>
<dbReference type="Bgee" id="ENSELUG00000031289">
    <property type="expression patterns" value="Expressed in liver and 12 other cell types or tissues"/>
</dbReference>
<dbReference type="PANTHER" id="PTHR38706">
    <property type="entry name" value="SI:CH211-198C19.1-RELATED"/>
    <property type="match status" value="1"/>
</dbReference>
<protein>
    <submittedName>
        <fullName evidence="2">Uncharacterized protein</fullName>
    </submittedName>
</protein>